<evidence type="ECO:0000256" key="1">
    <source>
        <dbReference type="SAM" id="MobiDB-lite"/>
    </source>
</evidence>
<organism evidence="2 3">
    <name type="scientific">Pleuronectes platessa</name>
    <name type="common">European plaice</name>
    <dbReference type="NCBI Taxonomy" id="8262"/>
    <lineage>
        <taxon>Eukaryota</taxon>
        <taxon>Metazoa</taxon>
        <taxon>Chordata</taxon>
        <taxon>Craniata</taxon>
        <taxon>Vertebrata</taxon>
        <taxon>Euteleostomi</taxon>
        <taxon>Actinopterygii</taxon>
        <taxon>Neopterygii</taxon>
        <taxon>Teleostei</taxon>
        <taxon>Neoteleostei</taxon>
        <taxon>Acanthomorphata</taxon>
        <taxon>Carangaria</taxon>
        <taxon>Pleuronectiformes</taxon>
        <taxon>Pleuronectoidei</taxon>
        <taxon>Pleuronectidae</taxon>
        <taxon>Pleuronectes</taxon>
    </lineage>
</organism>
<reference evidence="2" key="1">
    <citation type="submission" date="2020-03" db="EMBL/GenBank/DDBJ databases">
        <authorList>
            <person name="Weist P."/>
        </authorList>
    </citation>
    <scope>NUCLEOTIDE SEQUENCE</scope>
</reference>
<evidence type="ECO:0000313" key="2">
    <source>
        <dbReference type="EMBL" id="CAB1419025.1"/>
    </source>
</evidence>
<feature type="region of interest" description="Disordered" evidence="1">
    <location>
        <begin position="85"/>
        <end position="105"/>
    </location>
</feature>
<sequence>MRWCTDTPGGLSSLFFTLPVPRAPSLTGISLGEQSGVLVCSPADRPRHGLHANCRGVASARRPCVAKEGRGGRGVVLCNVWREGGSLSSSSRSRPDLGRRMSDHSLERDHEVEVSFEGREAPQRSVYLVCPFLLTLFVI</sequence>
<gene>
    <name evidence="2" type="ORF">PLEPLA_LOCUS6853</name>
</gene>
<proteinExistence type="predicted"/>
<accession>A0A9N7Y5C5</accession>
<keyword evidence="3" id="KW-1185">Reference proteome</keyword>
<dbReference type="EMBL" id="CADEAL010000358">
    <property type="protein sequence ID" value="CAB1419025.1"/>
    <property type="molecule type" value="Genomic_DNA"/>
</dbReference>
<feature type="compositionally biased region" description="Basic and acidic residues" evidence="1">
    <location>
        <begin position="93"/>
        <end position="105"/>
    </location>
</feature>
<comment type="caution">
    <text evidence="2">The sequence shown here is derived from an EMBL/GenBank/DDBJ whole genome shotgun (WGS) entry which is preliminary data.</text>
</comment>
<protein>
    <submittedName>
        <fullName evidence="2">Uncharacterized protein</fullName>
    </submittedName>
</protein>
<evidence type="ECO:0000313" key="3">
    <source>
        <dbReference type="Proteomes" id="UP001153269"/>
    </source>
</evidence>
<dbReference type="AlphaFoldDB" id="A0A9N7Y5C5"/>
<name>A0A9N7Y5C5_PLEPL</name>
<dbReference type="Proteomes" id="UP001153269">
    <property type="component" value="Unassembled WGS sequence"/>
</dbReference>